<dbReference type="GO" id="GO:0009401">
    <property type="term" value="P:phosphoenolpyruvate-dependent sugar phosphotransferase system"/>
    <property type="evidence" value="ECO:0007669"/>
    <property type="project" value="UniProtKB-KW"/>
</dbReference>
<dbReference type="PANTHER" id="PTHR34382:SF7">
    <property type="entry name" value="PTS SYSTEM N,N'-DIACETYLCHITOBIOSE-SPECIFIC EIIA COMPONENT"/>
    <property type="match status" value="1"/>
</dbReference>
<evidence type="ECO:0000313" key="9">
    <source>
        <dbReference type="EMBL" id="KZE48696.1"/>
    </source>
</evidence>
<reference evidence="11" key="3">
    <citation type="submission" date="2016-01" db="EMBL/GenBank/DDBJ databases">
        <title>Whole genome sequencing of Bhargavaea cecembensis T14.</title>
        <authorList>
            <person name="Hong K.W."/>
        </authorList>
    </citation>
    <scope>NUCLEOTIDE SEQUENCE [LARGE SCALE GENOMIC DNA]</scope>
    <source>
        <strain evidence="11">M19</strain>
    </source>
</reference>
<keyword evidence="1" id="KW-0813">Transport</keyword>
<evidence type="ECO:0000313" key="8">
    <source>
        <dbReference type="EMBL" id="KON84457.1"/>
    </source>
</evidence>
<dbReference type="SUPFAM" id="SSF46973">
    <property type="entry name" value="Enzyme IIa from lactose specific PTS, IIa-lac"/>
    <property type="match status" value="1"/>
</dbReference>
<dbReference type="AlphaFoldDB" id="A0A0J5SBK7"/>
<organism evidence="9 11">
    <name type="scientific">Rossellomorea marisflavi</name>
    <dbReference type="NCBI Taxonomy" id="189381"/>
    <lineage>
        <taxon>Bacteria</taxon>
        <taxon>Bacillati</taxon>
        <taxon>Bacillota</taxon>
        <taxon>Bacilli</taxon>
        <taxon>Bacillales</taxon>
        <taxon>Bacillaceae</taxon>
        <taxon>Rossellomorea</taxon>
    </lineage>
</organism>
<reference evidence="8" key="2">
    <citation type="submission" date="2015-07" db="EMBL/GenBank/DDBJ databases">
        <title>MeaNS - Measles Nucleotide Surveillance Program.</title>
        <authorList>
            <person name="Tran T."/>
            <person name="Druce J."/>
        </authorList>
    </citation>
    <scope>NUCLEOTIDE SEQUENCE</scope>
    <source>
        <strain evidence="8">JCM 11544</strain>
    </source>
</reference>
<evidence type="ECO:0000256" key="2">
    <source>
        <dbReference type="ARBA" id="ARBA00022597"/>
    </source>
</evidence>
<keyword evidence="3" id="KW-0808">Transferase</keyword>
<dbReference type="GO" id="GO:0046872">
    <property type="term" value="F:metal ion binding"/>
    <property type="evidence" value="ECO:0007669"/>
    <property type="project" value="UniProtKB-KW"/>
</dbReference>
<keyword evidence="10" id="KW-1185">Reference proteome</keyword>
<evidence type="ECO:0000313" key="11">
    <source>
        <dbReference type="Proteomes" id="UP000076510"/>
    </source>
</evidence>
<dbReference type="Pfam" id="PF02255">
    <property type="entry name" value="PTS_IIA"/>
    <property type="match status" value="1"/>
</dbReference>
<gene>
    <name evidence="8" type="ORF">AF331_10355</name>
    <name evidence="9" type="ORF">AV649_19180</name>
</gene>
<feature type="binding site" evidence="6">
    <location>
        <position position="80"/>
    </location>
    <ligand>
        <name>Mg(2+)</name>
        <dbReference type="ChEBI" id="CHEBI:18420"/>
        <note>ligand shared between all trimeric partners</note>
    </ligand>
</feature>
<comment type="cofactor">
    <cofactor evidence="6">
        <name>Mg(2+)</name>
        <dbReference type="ChEBI" id="CHEBI:18420"/>
    </cofactor>
    <text evidence="6">Binds 1 Mg(2+) ion per trimer.</text>
</comment>
<dbReference type="EMBL" id="LQQY01000016">
    <property type="protein sequence ID" value="KZE48696.1"/>
    <property type="molecule type" value="Genomic_DNA"/>
</dbReference>
<accession>A0A0J5SBK7</accession>
<evidence type="ECO:0000256" key="5">
    <source>
        <dbReference type="PIRSR" id="PIRSR000699-1"/>
    </source>
</evidence>
<evidence type="ECO:0000256" key="3">
    <source>
        <dbReference type="ARBA" id="ARBA00022679"/>
    </source>
</evidence>
<dbReference type="OrthoDB" id="350602at2"/>
<dbReference type="STRING" id="189381.GCA_900166615_01819"/>
<reference evidence="10" key="1">
    <citation type="submission" date="2015-07" db="EMBL/GenBank/DDBJ databases">
        <title>Fjat-14235 jcm11544.</title>
        <authorList>
            <person name="Liu B."/>
            <person name="Wang J."/>
            <person name="Zhu Y."/>
            <person name="Liu G."/>
            <person name="Chen Q."/>
            <person name="Chen Z."/>
            <person name="Lan J."/>
            <person name="Che J."/>
            <person name="Ge C."/>
            <person name="Shi H."/>
            <person name="Pan Z."/>
            <person name="Liu X."/>
        </authorList>
    </citation>
    <scope>NUCLEOTIDE SEQUENCE [LARGE SCALE GENOMIC DNA]</scope>
    <source>
        <strain evidence="10">JCM 11544</strain>
    </source>
</reference>
<dbReference type="Proteomes" id="UP000037405">
    <property type="component" value="Unassembled WGS sequence"/>
</dbReference>
<dbReference type="CDD" id="cd00215">
    <property type="entry name" value="PTS_IIA_lac"/>
    <property type="match status" value="1"/>
</dbReference>
<keyword evidence="6" id="KW-0460">Magnesium</keyword>
<evidence type="ECO:0000256" key="1">
    <source>
        <dbReference type="ARBA" id="ARBA00022448"/>
    </source>
</evidence>
<keyword evidence="2" id="KW-0762">Sugar transport</keyword>
<dbReference type="GO" id="GO:0016740">
    <property type="term" value="F:transferase activity"/>
    <property type="evidence" value="ECO:0007669"/>
    <property type="project" value="UniProtKB-KW"/>
</dbReference>
<dbReference type="RefSeq" id="WP_048005032.1">
    <property type="nucleotide sequence ID" value="NZ_BSED01000049.1"/>
</dbReference>
<dbReference type="Gene3D" id="1.20.58.80">
    <property type="entry name" value="Phosphotransferase system, lactose/cellobiose-type IIA subunit"/>
    <property type="match status" value="1"/>
</dbReference>
<dbReference type="EMBL" id="LGUE01000004">
    <property type="protein sequence ID" value="KON84457.1"/>
    <property type="molecule type" value="Genomic_DNA"/>
</dbReference>
<feature type="active site" description="Tele-phosphohistidine intermediate" evidence="5">
    <location>
        <position position="77"/>
    </location>
</feature>
<dbReference type="Proteomes" id="UP000076510">
    <property type="component" value="Unassembled WGS sequence"/>
</dbReference>
<evidence type="ECO:0000256" key="6">
    <source>
        <dbReference type="PIRSR" id="PIRSR000699-2"/>
    </source>
</evidence>
<proteinExistence type="predicted"/>
<evidence type="ECO:0000256" key="4">
    <source>
        <dbReference type="ARBA" id="ARBA00022683"/>
    </source>
</evidence>
<keyword evidence="4" id="KW-0598">Phosphotransferase system</keyword>
<dbReference type="PANTHER" id="PTHR34382">
    <property type="entry name" value="PTS SYSTEM N,N'-DIACETYLCHITOBIOSE-SPECIFIC EIIA COMPONENT"/>
    <property type="match status" value="1"/>
</dbReference>
<comment type="caution">
    <text evidence="9">The sequence shown here is derived from an EMBL/GenBank/DDBJ whole genome shotgun (WGS) entry which is preliminary data.</text>
</comment>
<evidence type="ECO:0000256" key="7">
    <source>
        <dbReference type="PROSITE-ProRule" id="PRU00418"/>
    </source>
</evidence>
<dbReference type="PATRIC" id="fig|189381.10.peg.2927"/>
<name>A0A0J5SBK7_9BACI</name>
<dbReference type="PROSITE" id="PS51095">
    <property type="entry name" value="PTS_EIIA_TYPE_3"/>
    <property type="match status" value="1"/>
</dbReference>
<evidence type="ECO:0000313" key="10">
    <source>
        <dbReference type="Proteomes" id="UP000037405"/>
    </source>
</evidence>
<reference evidence="9" key="4">
    <citation type="submission" date="2016-01" db="EMBL/GenBank/DDBJ databases">
        <authorList>
            <person name="McClelland M."/>
            <person name="Jain A."/>
            <person name="Saraogi P."/>
            <person name="Mendelson R."/>
            <person name="Westerman R."/>
            <person name="SanMiguel P."/>
            <person name="Csonka L."/>
        </authorList>
    </citation>
    <scope>NUCLEOTIDE SEQUENCE</scope>
    <source>
        <strain evidence="9">M19</strain>
    </source>
</reference>
<feature type="modified residue" description="Phosphohistidine; by HPr" evidence="7">
    <location>
        <position position="77"/>
    </location>
</feature>
<dbReference type="InterPro" id="IPR003188">
    <property type="entry name" value="PTS_IIA_lac/cel"/>
</dbReference>
<dbReference type="PIRSF" id="PIRSF000699">
    <property type="entry name" value="PTS_IILac_III"/>
    <property type="match status" value="1"/>
</dbReference>
<keyword evidence="6" id="KW-0479">Metal-binding</keyword>
<sequence>MTKNVEVEIFEIISNGGNAKAIAYEGLSMAHEGKFDEADQLLKDAHVELNKAHNTQTSLIQAELNGDSFEKSLLMIHAQDHLMTSISEITLIEQMIPMLKRIHQLETR</sequence>
<protein>
    <submittedName>
        <fullName evidence="9">PTS mannose transporter subunit IIA</fullName>
    </submittedName>
</protein>
<dbReference type="InterPro" id="IPR036542">
    <property type="entry name" value="PTS_IIA_lac/cel_sf"/>
</dbReference>